<dbReference type="Proteomes" id="UP000255425">
    <property type="component" value="Unassembled WGS sequence"/>
</dbReference>
<dbReference type="AlphaFoldDB" id="A0A380H801"/>
<dbReference type="Gene3D" id="3.30.930.20">
    <property type="entry name" value="Protein of unknown function DUF1054"/>
    <property type="match status" value="1"/>
</dbReference>
<evidence type="ECO:0000313" key="2">
    <source>
        <dbReference type="Proteomes" id="UP000255425"/>
    </source>
</evidence>
<gene>
    <name evidence="1" type="ORF">NCTC11807_01934</name>
</gene>
<sequence>MTKYTIAPKDFKAFDVDGLEHRMEALNELVRPQLHNLGSYFADYFTSQTGEDFYPHVAKHARRSITPLLIRG</sequence>
<dbReference type="InterPro" id="IPR053707">
    <property type="entry name" value="UPF0637_domain_sf"/>
</dbReference>
<name>A0A380H801_9STAP</name>
<dbReference type="Pfam" id="PF06335">
    <property type="entry name" value="DUF1054"/>
    <property type="match status" value="1"/>
</dbReference>
<evidence type="ECO:0000313" key="1">
    <source>
        <dbReference type="EMBL" id="SUM72973.1"/>
    </source>
</evidence>
<proteinExistence type="predicted"/>
<accession>A0A380H801</accession>
<protein>
    <submittedName>
        <fullName evidence="1">Putative DUF1054-containing protein</fullName>
    </submittedName>
</protein>
<dbReference type="SUPFAM" id="SSF142913">
    <property type="entry name" value="YktB/PF0168-like"/>
    <property type="match status" value="1"/>
</dbReference>
<dbReference type="EMBL" id="UHDZ01000001">
    <property type="protein sequence ID" value="SUM72973.1"/>
    <property type="molecule type" value="Genomic_DNA"/>
</dbReference>
<reference evidence="1 2" key="1">
    <citation type="submission" date="2018-06" db="EMBL/GenBank/DDBJ databases">
        <authorList>
            <consortium name="Pathogen Informatics"/>
            <person name="Doyle S."/>
        </authorList>
    </citation>
    <scope>NUCLEOTIDE SEQUENCE [LARGE SCALE GENOMIC DNA]</scope>
    <source>
        <strain evidence="1 2">NCTC11807</strain>
    </source>
</reference>
<organism evidence="1 2">
    <name type="scientific">Staphylococcus saccharolyticus</name>
    <dbReference type="NCBI Taxonomy" id="33028"/>
    <lineage>
        <taxon>Bacteria</taxon>
        <taxon>Bacillati</taxon>
        <taxon>Bacillota</taxon>
        <taxon>Bacilli</taxon>
        <taxon>Bacillales</taxon>
        <taxon>Staphylococcaceae</taxon>
        <taxon>Staphylococcus</taxon>
    </lineage>
</organism>
<keyword evidence="2" id="KW-1185">Reference proteome</keyword>
<dbReference type="InterPro" id="IPR009403">
    <property type="entry name" value="UPF0637"/>
</dbReference>